<reference evidence="1" key="1">
    <citation type="journal article" date="2021" name="Front. Microbiol.">
        <title>Comprehensive Comparative Genomics and Phenotyping of Methylobacterium Species.</title>
        <authorList>
            <person name="Alessa O."/>
            <person name="Ogura Y."/>
            <person name="Fujitani Y."/>
            <person name="Takami H."/>
            <person name="Hayashi T."/>
            <person name="Sahin N."/>
            <person name="Tani A."/>
        </authorList>
    </citation>
    <scope>NUCLEOTIDE SEQUENCE</scope>
    <source>
        <strain evidence="1">LMG 23639</strain>
    </source>
</reference>
<evidence type="ECO:0000313" key="2">
    <source>
        <dbReference type="Proteomes" id="UP001055102"/>
    </source>
</evidence>
<protein>
    <submittedName>
        <fullName evidence="1">Uncharacterized protein</fullName>
    </submittedName>
</protein>
<comment type="caution">
    <text evidence="1">The sequence shown here is derived from an EMBL/GenBank/DDBJ whole genome shotgun (WGS) entry which is preliminary data.</text>
</comment>
<evidence type="ECO:0000313" key="1">
    <source>
        <dbReference type="EMBL" id="GJE06841.1"/>
    </source>
</evidence>
<organism evidence="1 2">
    <name type="scientific">Methylobacterium jeotgali</name>
    <dbReference type="NCBI Taxonomy" id="381630"/>
    <lineage>
        <taxon>Bacteria</taxon>
        <taxon>Pseudomonadati</taxon>
        <taxon>Pseudomonadota</taxon>
        <taxon>Alphaproteobacteria</taxon>
        <taxon>Hyphomicrobiales</taxon>
        <taxon>Methylobacteriaceae</taxon>
        <taxon>Methylobacterium</taxon>
    </lineage>
</organism>
<keyword evidence="2" id="KW-1185">Reference proteome</keyword>
<dbReference type="EMBL" id="BPQR01000036">
    <property type="protein sequence ID" value="GJE06841.1"/>
    <property type="molecule type" value="Genomic_DNA"/>
</dbReference>
<reference evidence="1" key="2">
    <citation type="submission" date="2021-08" db="EMBL/GenBank/DDBJ databases">
        <authorList>
            <person name="Tani A."/>
            <person name="Ola A."/>
            <person name="Ogura Y."/>
            <person name="Katsura K."/>
            <person name="Hayashi T."/>
        </authorList>
    </citation>
    <scope>NUCLEOTIDE SEQUENCE</scope>
    <source>
        <strain evidence="1">LMG 23639</strain>
    </source>
</reference>
<sequence length="97" mass="11215">MELGRQEPFCFPDRRRDPFDVLAETSNVLLFDQPKLTLESLERLLDEIGPLPLPFPWEDPDHTLFLVPPTPKLSELGIEIYWTDNQGRTRGPDGRVL</sequence>
<accession>A0ABQ4SX89</accession>
<dbReference type="Proteomes" id="UP001055102">
    <property type="component" value="Unassembled WGS sequence"/>
</dbReference>
<proteinExistence type="predicted"/>
<name>A0ABQ4SX89_9HYPH</name>
<gene>
    <name evidence="1" type="ORF">AOPFMNJM_2163</name>
</gene>